<feature type="region of interest" description="Disordered" evidence="10">
    <location>
        <begin position="627"/>
        <end position="650"/>
    </location>
</feature>
<evidence type="ECO:0000256" key="5">
    <source>
        <dbReference type="ARBA" id="ARBA00023187"/>
    </source>
</evidence>
<evidence type="ECO:0000256" key="1">
    <source>
        <dbReference type="ARBA" id="ARBA00004324"/>
    </source>
</evidence>
<evidence type="ECO:0000256" key="7">
    <source>
        <dbReference type="ARBA" id="ARBA00025801"/>
    </source>
</evidence>
<proteinExistence type="inferred from homology"/>
<dbReference type="PANTHER" id="PTHR22848">
    <property type="entry name" value="WD40 REPEAT PROTEIN"/>
    <property type="match status" value="1"/>
</dbReference>
<evidence type="ECO:0000256" key="6">
    <source>
        <dbReference type="ARBA" id="ARBA00023242"/>
    </source>
</evidence>
<comment type="caution">
    <text evidence="12">The sequence shown here is derived from an EMBL/GenBank/DDBJ whole genome shotgun (WGS) entry which is preliminary data.</text>
</comment>
<keyword evidence="4" id="KW-0677">Repeat</keyword>
<dbReference type="InterPro" id="IPR036322">
    <property type="entry name" value="WD40_repeat_dom_sf"/>
</dbReference>
<accession>A0A507F2S9</accession>
<dbReference type="SMART" id="SM00667">
    <property type="entry name" value="LisH"/>
    <property type="match status" value="1"/>
</dbReference>
<gene>
    <name evidence="12" type="ORF">CcCBS67573_g06690</name>
</gene>
<dbReference type="InterPro" id="IPR045184">
    <property type="entry name" value="SMU1"/>
</dbReference>
<dbReference type="SMART" id="SM00320">
    <property type="entry name" value="WD40"/>
    <property type="match status" value="5"/>
</dbReference>
<evidence type="ECO:0000256" key="10">
    <source>
        <dbReference type="SAM" id="MobiDB-lite"/>
    </source>
</evidence>
<dbReference type="STRING" id="246404.A0A507F2S9"/>
<feature type="repeat" description="WD" evidence="9">
    <location>
        <begin position="345"/>
        <end position="386"/>
    </location>
</feature>
<evidence type="ECO:0000256" key="2">
    <source>
        <dbReference type="ARBA" id="ARBA00022574"/>
    </source>
</evidence>
<reference evidence="12 13" key="1">
    <citation type="journal article" date="2019" name="Sci. Rep.">
        <title>Comparative genomics of chytrid fungi reveal insights into the obligate biotrophic and pathogenic lifestyle of Synchytrium endobioticum.</title>
        <authorList>
            <person name="van de Vossenberg B.T.L.H."/>
            <person name="Warris S."/>
            <person name="Nguyen H.D.T."/>
            <person name="van Gent-Pelzer M.P.E."/>
            <person name="Joly D.L."/>
            <person name="van de Geest H.C."/>
            <person name="Bonants P.J.M."/>
            <person name="Smith D.S."/>
            <person name="Levesque C.A."/>
            <person name="van der Lee T.A.J."/>
        </authorList>
    </citation>
    <scope>NUCLEOTIDE SEQUENCE [LARGE SCALE GENOMIC DNA]</scope>
    <source>
        <strain evidence="12 13">CBS 675.73</strain>
    </source>
</reference>
<dbReference type="PROSITE" id="PS50082">
    <property type="entry name" value="WD_REPEATS_2"/>
    <property type="match status" value="4"/>
</dbReference>
<dbReference type="CDD" id="cd00200">
    <property type="entry name" value="WD40"/>
    <property type="match status" value="1"/>
</dbReference>
<keyword evidence="6" id="KW-0539">Nucleus</keyword>
<dbReference type="Pfam" id="PF17814">
    <property type="entry name" value="LisH_TPL"/>
    <property type="match status" value="1"/>
</dbReference>
<evidence type="ECO:0000256" key="4">
    <source>
        <dbReference type="ARBA" id="ARBA00022737"/>
    </source>
</evidence>
<evidence type="ECO:0000256" key="3">
    <source>
        <dbReference type="ARBA" id="ARBA00022664"/>
    </source>
</evidence>
<dbReference type="PROSITE" id="PS00678">
    <property type="entry name" value="WD_REPEATS_1"/>
    <property type="match status" value="1"/>
</dbReference>
<evidence type="ECO:0000313" key="13">
    <source>
        <dbReference type="Proteomes" id="UP000320333"/>
    </source>
</evidence>
<feature type="repeat" description="WD" evidence="9">
    <location>
        <begin position="303"/>
        <end position="344"/>
    </location>
</feature>
<dbReference type="GO" id="GO:0016607">
    <property type="term" value="C:nuclear speck"/>
    <property type="evidence" value="ECO:0007669"/>
    <property type="project" value="UniProtKB-SubCell"/>
</dbReference>
<dbReference type="AlphaFoldDB" id="A0A507F2S9"/>
<dbReference type="InterPro" id="IPR006595">
    <property type="entry name" value="CTLH_C"/>
</dbReference>
<feature type="repeat" description="WD" evidence="9">
    <location>
        <begin position="260"/>
        <end position="301"/>
    </location>
</feature>
<dbReference type="Pfam" id="PF00400">
    <property type="entry name" value="WD40"/>
    <property type="match status" value="4"/>
</dbReference>
<feature type="domain" description="CTLH" evidence="11">
    <location>
        <begin position="38"/>
        <end position="90"/>
    </location>
</feature>
<organism evidence="12 13">
    <name type="scientific">Chytriomyces confervae</name>
    <dbReference type="NCBI Taxonomy" id="246404"/>
    <lineage>
        <taxon>Eukaryota</taxon>
        <taxon>Fungi</taxon>
        <taxon>Fungi incertae sedis</taxon>
        <taxon>Chytridiomycota</taxon>
        <taxon>Chytridiomycota incertae sedis</taxon>
        <taxon>Chytridiomycetes</taxon>
        <taxon>Chytridiales</taxon>
        <taxon>Chytriomycetaceae</taxon>
        <taxon>Chytriomyces</taxon>
    </lineage>
</organism>
<dbReference type="Gene3D" id="2.130.10.10">
    <property type="entry name" value="YVTN repeat-like/Quinoprotein amine dehydrogenase"/>
    <property type="match status" value="1"/>
</dbReference>
<dbReference type="OrthoDB" id="538223at2759"/>
<dbReference type="InterPro" id="IPR020472">
    <property type="entry name" value="WD40_PAC1"/>
</dbReference>
<keyword evidence="5" id="KW-0508">mRNA splicing</keyword>
<evidence type="ECO:0000313" key="12">
    <source>
        <dbReference type="EMBL" id="TPX69907.1"/>
    </source>
</evidence>
<dbReference type="InterPro" id="IPR054532">
    <property type="entry name" value="TPL_SMU1_LisH-like"/>
</dbReference>
<dbReference type="PROSITE" id="PS50896">
    <property type="entry name" value="LISH"/>
    <property type="match status" value="1"/>
</dbReference>
<protein>
    <recommendedName>
        <fullName evidence="8">WD40 repeat-containing protein SMU1</fullName>
    </recommendedName>
</protein>
<dbReference type="InterPro" id="IPR019775">
    <property type="entry name" value="WD40_repeat_CS"/>
</dbReference>
<comment type="subcellular location">
    <subcellularLocation>
        <location evidence="1">Nucleus speckle</location>
    </subcellularLocation>
</comment>
<evidence type="ECO:0000256" key="9">
    <source>
        <dbReference type="PROSITE-ProRule" id="PRU00221"/>
    </source>
</evidence>
<sequence length="650" mass="72132">MEVESGDVIRLIQQFLKENNLLRTLATLEQETSISLNTVDSLDAFALSITQGHWDAVLRTVSGLSLPQRKLLDLYEHITIELIEMRETQAARSLLRHTDVMQLLKDLFPDRYLALESLLAKSGFDAKEAYPNKATKEKRRALIAQSLVSEVSVVPASRLLTLLGQSLKYQRSQGLIPEEDIPSYDLFRGIVPQAKVEQDSPATVMYQSIKFPKKAHAESVAFSGDGQFMATGAVDGIIEMWSYLTGKLRLDLKYQAEDNFMTMETAVLCLAFSKDSEFLASGAQDGKIKVWKVSSGQCVRRFPTAHTQGVTSVCFSRDGSQVLSGSFDQSIRIHGIKSSKMLKEFRGHVSFVNDVMFSIDGYRVISASSDGTVKIWDAKTADCLSTLTLHDGLSVTSGVNSATVNRVIQMPNNSDLFVVSNKSSYIYIVSVRGQVVKYFRIGKGLGEAPAPEIIASCVSSKGEFIYAVTEDGMLHWFHVESEGIYPQSSIKASESEVINITHHPFSNIIAMTAENGHPSINIITVARDPANMYSDSQTLTPKLKSELLDRLDSATTYAEWLKTATYLDSYAMFSNPSRTTLQYWLSKGEKCTWPYIGVIRNRTMVELALDAALRECRKHDAKLIADRSAIENGGPLKPPPPPRRASFDTR</sequence>
<keyword evidence="13" id="KW-1185">Reference proteome</keyword>
<dbReference type="InterPro" id="IPR001680">
    <property type="entry name" value="WD40_rpt"/>
</dbReference>
<comment type="similarity">
    <text evidence="7">Belongs to the WD repeat SMU1 family.</text>
</comment>
<evidence type="ECO:0000259" key="11">
    <source>
        <dbReference type="PROSITE" id="PS50897"/>
    </source>
</evidence>
<feature type="repeat" description="WD" evidence="9">
    <location>
        <begin position="219"/>
        <end position="251"/>
    </location>
</feature>
<dbReference type="EMBL" id="QEAP01000299">
    <property type="protein sequence ID" value="TPX69907.1"/>
    <property type="molecule type" value="Genomic_DNA"/>
</dbReference>
<evidence type="ECO:0000256" key="8">
    <source>
        <dbReference type="ARBA" id="ARBA00026184"/>
    </source>
</evidence>
<dbReference type="PROSITE" id="PS50897">
    <property type="entry name" value="CTLH"/>
    <property type="match status" value="1"/>
</dbReference>
<keyword evidence="3" id="KW-0507">mRNA processing</keyword>
<dbReference type="InterPro" id="IPR006594">
    <property type="entry name" value="LisH"/>
</dbReference>
<name>A0A507F2S9_9FUNG</name>
<dbReference type="InterPro" id="IPR015943">
    <property type="entry name" value="WD40/YVTN_repeat-like_dom_sf"/>
</dbReference>
<dbReference type="PRINTS" id="PR00320">
    <property type="entry name" value="GPROTEINBRPT"/>
</dbReference>
<dbReference type="GO" id="GO:0000398">
    <property type="term" value="P:mRNA splicing, via spliceosome"/>
    <property type="evidence" value="ECO:0007669"/>
    <property type="project" value="InterPro"/>
</dbReference>
<keyword evidence="2 9" id="KW-0853">WD repeat</keyword>
<dbReference type="PROSITE" id="PS50294">
    <property type="entry name" value="WD_REPEATS_REGION"/>
    <property type="match status" value="2"/>
</dbReference>
<dbReference type="Proteomes" id="UP000320333">
    <property type="component" value="Unassembled WGS sequence"/>
</dbReference>
<dbReference type="SUPFAM" id="SSF50978">
    <property type="entry name" value="WD40 repeat-like"/>
    <property type="match status" value="1"/>
</dbReference>